<keyword evidence="3 12" id="KW-0436">Ligase</keyword>
<comment type="pathway">
    <text evidence="1">Protein modification; [NiFe] hydrogenase maturation.</text>
</comment>
<dbReference type="Gene3D" id="3.90.870.50">
    <property type="match status" value="1"/>
</dbReference>
<evidence type="ECO:0000313" key="13">
    <source>
        <dbReference type="Proteomes" id="UP001375370"/>
    </source>
</evidence>
<keyword evidence="13" id="KW-1185">Reference proteome</keyword>
<gene>
    <name evidence="12" type="primary">hypF</name>
    <name evidence="12" type="ORF">V8247_03115</name>
</gene>
<comment type="similarity">
    <text evidence="2 8">Belongs to the carbamoyltransferase HypF family.</text>
</comment>
<accession>A0ABZ2J4Z1</accession>
<dbReference type="InterPro" id="IPR017968">
    <property type="entry name" value="Acylphosphatase_CS"/>
</dbReference>
<dbReference type="Pfam" id="PF17788">
    <property type="entry name" value="HypF_C"/>
    <property type="match status" value="1"/>
</dbReference>
<proteinExistence type="inferred from homology"/>
<dbReference type="InterPro" id="IPR011125">
    <property type="entry name" value="Znf_HypF"/>
</dbReference>
<dbReference type="PROSITE" id="PS51160">
    <property type="entry name" value="ACYLPHOSPHATASE_3"/>
    <property type="match status" value="1"/>
</dbReference>
<keyword evidence="5" id="KW-0863">Zinc-finger</keyword>
<dbReference type="Gene3D" id="3.30.420.40">
    <property type="match status" value="1"/>
</dbReference>
<dbReference type="Pfam" id="PF01300">
    <property type="entry name" value="Sua5_yciO_yrdC"/>
    <property type="match status" value="1"/>
</dbReference>
<evidence type="ECO:0000256" key="1">
    <source>
        <dbReference type="ARBA" id="ARBA00004711"/>
    </source>
</evidence>
<dbReference type="GO" id="GO:0016874">
    <property type="term" value="F:ligase activity"/>
    <property type="evidence" value="ECO:0007669"/>
    <property type="project" value="UniProtKB-KW"/>
</dbReference>
<evidence type="ECO:0000259" key="11">
    <source>
        <dbReference type="PROSITE" id="PS51163"/>
    </source>
</evidence>
<keyword evidence="4" id="KW-0479">Metal-binding</keyword>
<dbReference type="RefSeq" id="WP_338738670.1">
    <property type="nucleotide sequence ID" value="NZ_CP146612.1"/>
</dbReference>
<evidence type="ECO:0000256" key="5">
    <source>
        <dbReference type="ARBA" id="ARBA00022771"/>
    </source>
</evidence>
<reference evidence="12 13" key="1">
    <citation type="submission" date="2024-03" db="EMBL/GenBank/DDBJ databases">
        <title>A Dehalogenimonas Isolated from Estuarine Sediments Dihaloeliminates Chlorinated Alkanes.</title>
        <authorList>
            <person name="Yang Y."/>
            <person name="Wang H."/>
        </authorList>
    </citation>
    <scope>NUCLEOTIDE SEQUENCE [LARGE SCALE GENOMIC DNA]</scope>
    <source>
        <strain evidence="12 13">W</strain>
    </source>
</reference>
<dbReference type="PANTHER" id="PTHR42959:SF1">
    <property type="entry name" value="CARBAMOYLTRANSFERASE HYPF"/>
    <property type="match status" value="1"/>
</dbReference>
<dbReference type="PROSITE" id="PS00150">
    <property type="entry name" value="ACYLPHOSPHATASE_1"/>
    <property type="match status" value="1"/>
</dbReference>
<organism evidence="12 13">
    <name type="scientific">Candidatus Dehalogenimonas loeffleri</name>
    <dbReference type="NCBI Taxonomy" id="3127115"/>
    <lineage>
        <taxon>Bacteria</taxon>
        <taxon>Bacillati</taxon>
        <taxon>Chloroflexota</taxon>
        <taxon>Dehalococcoidia</taxon>
        <taxon>Dehalococcoidales</taxon>
        <taxon>Dehalococcoidaceae</taxon>
        <taxon>Dehalogenimonas</taxon>
    </lineage>
</organism>
<dbReference type="Proteomes" id="UP001375370">
    <property type="component" value="Chromosome"/>
</dbReference>
<dbReference type="EMBL" id="CP146612">
    <property type="protein sequence ID" value="WWX25972.1"/>
    <property type="molecule type" value="Genomic_DNA"/>
</dbReference>
<sequence length="776" mass="84205">MTARAMERLAVSVKGIVQGVGFRPFVYQLAQRHQLTGWVTNTSGEVRLEVEGEPATLQTFLAALTAEAPPQSYITEVMSSSLPACGYAGFEIQPSIAEPDKYQLISPDLAVCADCRAEIFNPANRRYRYPFTNCTNCGPRFTIIEDIPYDRPLTTMKAFTMCPDCRAEYQDPLNRRFHAQPNACPVCGPRLRLVAADGSAVAGDDAVATAASLLRQGKILAVRGLGGFLLACDATSEAVVSELRRRKQRPAKPFAVMLPDMAAVEKICLVSEAEKSLLTAAAAPIVLLKLRAETGLAPGVAPGLKYQGVMLPYTPLHHLLMADAGQPLVMTSGNLAEEPIARDNDEALHRLGEIADYFLLHNREIYSRYDDSVVMHEAGAPRMLRRARGYAPYPVRLPASGPPVLAVGAQEKNTFCLTRDDNAFVSQHIGDMDSVETREHFEETLGLYRKMFRIDPEIIACDLHPDYVSSKWAEESASAGRLPLVRVQHHHAHIAACLAENGETGRVIGLALDGTGYGKDGKIWGGEFMTADLAGFERRAHLEYLPLPGGEAAVKKPYRTAVGYLYRLFGAAGLTQAAGCLRGVNRSELELIARQTDHRLNTPETSSAGRLFDAVAALMGIRTEIQYDAQAAVELEMAAEGVDTDAVYPFDIAVAGGMKIIRLQRLLAGVLADRSAQVPEPEMAARFHNTVVDINIKVCQSLRVDTGIDKVALSGGCFMNRRLLRQSIAGLEARGFKVYTHRDVPANDGGLSLGQAAVASRMVNGSGLTELFLAGN</sequence>
<dbReference type="InterPro" id="IPR055128">
    <property type="entry name" value="HypF_C_2"/>
</dbReference>
<dbReference type="NCBIfam" id="TIGR00143">
    <property type="entry name" value="hypF"/>
    <property type="match status" value="1"/>
</dbReference>
<dbReference type="Pfam" id="PF22521">
    <property type="entry name" value="HypF_C_2"/>
    <property type="match status" value="1"/>
</dbReference>
<evidence type="ECO:0000256" key="6">
    <source>
        <dbReference type="ARBA" id="ARBA00022833"/>
    </source>
</evidence>
<dbReference type="Pfam" id="PF00708">
    <property type="entry name" value="Acylphosphatase"/>
    <property type="match status" value="1"/>
</dbReference>
<dbReference type="InterPro" id="IPR041440">
    <property type="entry name" value="HypF_C"/>
</dbReference>
<feature type="active site" evidence="9">
    <location>
        <position position="23"/>
    </location>
</feature>
<dbReference type="PIRSF" id="PIRSF006256">
    <property type="entry name" value="CMPcnvr_hdrg_mat"/>
    <property type="match status" value="1"/>
</dbReference>
<evidence type="ECO:0000256" key="9">
    <source>
        <dbReference type="PROSITE-ProRule" id="PRU00520"/>
    </source>
</evidence>
<evidence type="ECO:0000256" key="8">
    <source>
        <dbReference type="PIRNR" id="PIRNR006256"/>
    </source>
</evidence>
<dbReference type="InterPro" id="IPR017945">
    <property type="entry name" value="DHBP_synth_RibB-like_a/b_dom"/>
</dbReference>
<dbReference type="SUPFAM" id="SSF55821">
    <property type="entry name" value="YrdC/RibB"/>
    <property type="match status" value="1"/>
</dbReference>
<dbReference type="InterPro" id="IPR036046">
    <property type="entry name" value="Acylphosphatase-like_dom_sf"/>
</dbReference>
<feature type="domain" description="Acylphosphatase-like" evidence="10">
    <location>
        <begin position="8"/>
        <end position="94"/>
    </location>
</feature>
<dbReference type="Pfam" id="PF07503">
    <property type="entry name" value="zf-HYPF"/>
    <property type="match status" value="2"/>
</dbReference>
<dbReference type="EC" id="6.2.-.-" evidence="8"/>
<keyword evidence="9" id="KW-0378">Hydrolase</keyword>
<dbReference type="PANTHER" id="PTHR42959">
    <property type="entry name" value="CARBAMOYLTRANSFERASE"/>
    <property type="match status" value="1"/>
</dbReference>
<evidence type="ECO:0000256" key="4">
    <source>
        <dbReference type="ARBA" id="ARBA00022723"/>
    </source>
</evidence>
<evidence type="ECO:0000256" key="7">
    <source>
        <dbReference type="ARBA" id="ARBA00048220"/>
    </source>
</evidence>
<evidence type="ECO:0000259" key="10">
    <source>
        <dbReference type="PROSITE" id="PS51160"/>
    </source>
</evidence>
<dbReference type="SUPFAM" id="SSF54975">
    <property type="entry name" value="Acylphosphatase/BLUF domain-like"/>
    <property type="match status" value="1"/>
</dbReference>
<dbReference type="InterPro" id="IPR051060">
    <property type="entry name" value="Carbamoyltrans_HypF-like"/>
</dbReference>
<evidence type="ECO:0000256" key="3">
    <source>
        <dbReference type="ARBA" id="ARBA00022598"/>
    </source>
</evidence>
<feature type="active site" evidence="9">
    <location>
        <position position="41"/>
    </location>
</feature>
<evidence type="ECO:0000313" key="12">
    <source>
        <dbReference type="EMBL" id="WWX25972.1"/>
    </source>
</evidence>
<comment type="catalytic activity">
    <reaction evidence="9">
        <text>an acyl phosphate + H2O = a carboxylate + phosphate + H(+)</text>
        <dbReference type="Rhea" id="RHEA:14965"/>
        <dbReference type="ChEBI" id="CHEBI:15377"/>
        <dbReference type="ChEBI" id="CHEBI:15378"/>
        <dbReference type="ChEBI" id="CHEBI:29067"/>
        <dbReference type="ChEBI" id="CHEBI:43474"/>
        <dbReference type="ChEBI" id="CHEBI:59918"/>
        <dbReference type="EC" id="3.6.1.7"/>
    </reaction>
</comment>
<keyword evidence="6" id="KW-0862">Zinc</keyword>
<comment type="catalytic activity">
    <reaction evidence="7">
        <text>C-terminal L-cysteinyl-[HypE protein] + carbamoyl phosphate + ATP + H2O = C-terminal S-carboxamide-L-cysteinyl-[HypE protein] + AMP + phosphate + diphosphate + H(+)</text>
        <dbReference type="Rhea" id="RHEA:55636"/>
        <dbReference type="Rhea" id="RHEA-COMP:14247"/>
        <dbReference type="Rhea" id="RHEA-COMP:14392"/>
        <dbReference type="ChEBI" id="CHEBI:15377"/>
        <dbReference type="ChEBI" id="CHEBI:15378"/>
        <dbReference type="ChEBI" id="CHEBI:30616"/>
        <dbReference type="ChEBI" id="CHEBI:33019"/>
        <dbReference type="ChEBI" id="CHEBI:43474"/>
        <dbReference type="ChEBI" id="CHEBI:58228"/>
        <dbReference type="ChEBI" id="CHEBI:76913"/>
        <dbReference type="ChEBI" id="CHEBI:139126"/>
        <dbReference type="ChEBI" id="CHEBI:456215"/>
    </reaction>
</comment>
<dbReference type="Gene3D" id="3.30.420.360">
    <property type="match status" value="1"/>
</dbReference>
<name>A0ABZ2J4Z1_9CHLR</name>
<dbReference type="InterPro" id="IPR006070">
    <property type="entry name" value="Sua5-like_dom"/>
</dbReference>
<dbReference type="Gene3D" id="3.30.110.120">
    <property type="match status" value="1"/>
</dbReference>
<dbReference type="InterPro" id="IPR004421">
    <property type="entry name" value="Carbamoyltransferase_HypF"/>
</dbReference>
<evidence type="ECO:0000256" key="2">
    <source>
        <dbReference type="ARBA" id="ARBA00008097"/>
    </source>
</evidence>
<feature type="domain" description="YrdC-like" evidence="11">
    <location>
        <begin position="204"/>
        <end position="389"/>
    </location>
</feature>
<dbReference type="InterPro" id="IPR001792">
    <property type="entry name" value="Acylphosphatase-like_dom"/>
</dbReference>
<dbReference type="PROSITE" id="PS51163">
    <property type="entry name" value="YRDC"/>
    <property type="match status" value="1"/>
</dbReference>
<protein>
    <recommendedName>
        <fullName evidence="8">Carbamoyltransferase</fullName>
        <ecNumber evidence="8">6.2.-.-</ecNumber>
    </recommendedName>
</protein>